<evidence type="ECO:0000313" key="2">
    <source>
        <dbReference type="Proteomes" id="UP000826656"/>
    </source>
</evidence>
<proteinExistence type="predicted"/>
<dbReference type="Proteomes" id="UP000826656">
    <property type="component" value="Unassembled WGS sequence"/>
</dbReference>
<comment type="caution">
    <text evidence="1">The sequence shown here is derived from an EMBL/GenBank/DDBJ whole genome shotgun (WGS) entry which is preliminary data.</text>
</comment>
<reference evidence="1 2" key="1">
    <citation type="journal article" date="2021" name="bioRxiv">
        <title>Chromosome-scale and haplotype-resolved genome assembly of a tetraploid potato cultivar.</title>
        <authorList>
            <person name="Sun H."/>
            <person name="Jiao W.-B."/>
            <person name="Krause K."/>
            <person name="Campoy J.A."/>
            <person name="Goel M."/>
            <person name="Folz-Donahue K."/>
            <person name="Kukat C."/>
            <person name="Huettel B."/>
            <person name="Schneeberger K."/>
        </authorList>
    </citation>
    <scope>NUCLEOTIDE SEQUENCE [LARGE SCALE GENOMIC DNA]</scope>
    <source>
        <strain evidence="1">SolTubOtavaFocal</strain>
        <tissue evidence="1">Leaves</tissue>
    </source>
</reference>
<sequence>MTTVYCGLQLNQTTIAVDYTTAVASHGRCAQFLFRISLVCAVLVAYRAPLASPPDSVAGNFLTLSKINSSKLEIDGKVMSKARVYTDVNVLRPREYWDYEALTVQWG</sequence>
<accession>A0ABQ7VAW9</accession>
<keyword evidence="2" id="KW-1185">Reference proteome</keyword>
<evidence type="ECO:0000313" key="1">
    <source>
        <dbReference type="EMBL" id="KAH0760933.1"/>
    </source>
</evidence>
<organism evidence="1 2">
    <name type="scientific">Solanum tuberosum</name>
    <name type="common">Potato</name>
    <dbReference type="NCBI Taxonomy" id="4113"/>
    <lineage>
        <taxon>Eukaryota</taxon>
        <taxon>Viridiplantae</taxon>
        <taxon>Streptophyta</taxon>
        <taxon>Embryophyta</taxon>
        <taxon>Tracheophyta</taxon>
        <taxon>Spermatophyta</taxon>
        <taxon>Magnoliopsida</taxon>
        <taxon>eudicotyledons</taxon>
        <taxon>Gunneridae</taxon>
        <taxon>Pentapetalae</taxon>
        <taxon>asterids</taxon>
        <taxon>lamiids</taxon>
        <taxon>Solanales</taxon>
        <taxon>Solanaceae</taxon>
        <taxon>Solanoideae</taxon>
        <taxon>Solaneae</taxon>
        <taxon>Solanum</taxon>
    </lineage>
</organism>
<dbReference type="EMBL" id="JAIVGD010000013">
    <property type="protein sequence ID" value="KAH0760933.1"/>
    <property type="molecule type" value="Genomic_DNA"/>
</dbReference>
<name>A0ABQ7VAW9_SOLTU</name>
<protein>
    <submittedName>
        <fullName evidence="1">Uncharacterized protein</fullName>
    </submittedName>
</protein>
<gene>
    <name evidence="1" type="ORF">KY290_017006</name>
</gene>